<evidence type="ECO:0000313" key="3">
    <source>
        <dbReference type="Proteomes" id="UP001295794"/>
    </source>
</evidence>
<gene>
    <name evidence="1" type="ORF">MYCIT1_LOCUS29797</name>
    <name evidence="2" type="ORF">MYCIT1_LOCUS29819</name>
</gene>
<evidence type="ECO:0000313" key="2">
    <source>
        <dbReference type="EMBL" id="CAK5279652.1"/>
    </source>
</evidence>
<dbReference type="EMBL" id="CAVNYO010000439">
    <property type="protein sequence ID" value="CAK5279652.1"/>
    <property type="molecule type" value="Genomic_DNA"/>
</dbReference>
<dbReference type="EMBL" id="CAVNYO010000438">
    <property type="protein sequence ID" value="CAK5279642.1"/>
    <property type="molecule type" value="Genomic_DNA"/>
</dbReference>
<reference evidence="1" key="1">
    <citation type="submission" date="2023-11" db="EMBL/GenBank/DDBJ databases">
        <authorList>
            <person name="De Vega J J."/>
            <person name="De Vega J J."/>
        </authorList>
    </citation>
    <scope>NUCLEOTIDE SEQUENCE</scope>
</reference>
<comment type="caution">
    <text evidence="1">The sequence shown here is derived from an EMBL/GenBank/DDBJ whole genome shotgun (WGS) entry which is preliminary data.</text>
</comment>
<name>A0AAD2K5D5_9AGAR</name>
<protein>
    <submittedName>
        <fullName evidence="1">Uncharacterized protein</fullName>
    </submittedName>
</protein>
<evidence type="ECO:0000313" key="1">
    <source>
        <dbReference type="EMBL" id="CAK5279642.1"/>
    </source>
</evidence>
<keyword evidence="3" id="KW-1185">Reference proteome</keyword>
<dbReference type="PANTHER" id="PTHR38846:SF1">
    <property type="entry name" value="C3H1-TYPE DOMAIN-CONTAINING PROTEIN"/>
    <property type="match status" value="1"/>
</dbReference>
<organism evidence="1 3">
    <name type="scientific">Mycena citricolor</name>
    <dbReference type="NCBI Taxonomy" id="2018698"/>
    <lineage>
        <taxon>Eukaryota</taxon>
        <taxon>Fungi</taxon>
        <taxon>Dikarya</taxon>
        <taxon>Basidiomycota</taxon>
        <taxon>Agaricomycotina</taxon>
        <taxon>Agaricomycetes</taxon>
        <taxon>Agaricomycetidae</taxon>
        <taxon>Agaricales</taxon>
        <taxon>Marasmiineae</taxon>
        <taxon>Mycenaceae</taxon>
        <taxon>Mycena</taxon>
    </lineage>
</organism>
<dbReference type="AlphaFoldDB" id="A0AAD2K5D5"/>
<proteinExistence type="predicted"/>
<accession>A0AAD2K5D5</accession>
<dbReference type="PANTHER" id="PTHR38846">
    <property type="entry name" value="C3H1-TYPE DOMAIN-CONTAINING PROTEIN"/>
    <property type="match status" value="1"/>
</dbReference>
<sequence length="159" mass="18480">MSSYWLCFPDFEHDPFVPLRQEFERLAREEGWGKKSRMFKDQWGLCGIQEFGYQFGKDENRLAGWQALCATVGVKKAPDSIAKCKTIMRNTWVNIYDLLDAKRTGKTVLKHPSKDALRSYSINSKPPKIFSKAQAKKNRFLKILLIDMFTVNYQGYLKA</sequence>
<dbReference type="Proteomes" id="UP001295794">
    <property type="component" value="Unassembled WGS sequence"/>
</dbReference>